<dbReference type="EMBL" id="CAJOBI010372126">
    <property type="protein sequence ID" value="CAF5229730.1"/>
    <property type="molecule type" value="Genomic_DNA"/>
</dbReference>
<name>A0A8S3K4I6_9BILA</name>
<protein>
    <submittedName>
        <fullName evidence="3">Uncharacterized protein</fullName>
    </submittedName>
</protein>
<evidence type="ECO:0000313" key="3">
    <source>
        <dbReference type="EMBL" id="CAF5226931.1"/>
    </source>
</evidence>
<evidence type="ECO:0000313" key="2">
    <source>
        <dbReference type="EMBL" id="CAF4855189.1"/>
    </source>
</evidence>
<dbReference type="AlphaFoldDB" id="A0A8S3K4I6"/>
<dbReference type="Proteomes" id="UP000681720">
    <property type="component" value="Unassembled WGS sequence"/>
</dbReference>
<proteinExistence type="predicted"/>
<feature type="non-terminal residue" evidence="3">
    <location>
        <position position="24"/>
    </location>
</feature>
<evidence type="ECO:0000313" key="1">
    <source>
        <dbReference type="EMBL" id="CAF4568211.1"/>
    </source>
</evidence>
<dbReference type="Proteomes" id="UP000681967">
    <property type="component" value="Unassembled WGS sequence"/>
</dbReference>
<dbReference type="EMBL" id="CAJOBI010362702">
    <property type="protein sequence ID" value="CAF5226931.1"/>
    <property type="molecule type" value="Genomic_DNA"/>
</dbReference>
<reference evidence="3" key="1">
    <citation type="submission" date="2021-02" db="EMBL/GenBank/DDBJ databases">
        <authorList>
            <person name="Nowell W R."/>
        </authorList>
    </citation>
    <scope>NUCLEOTIDE SEQUENCE</scope>
</reference>
<dbReference type="EMBL" id="CAJOBJ010163427">
    <property type="protein sequence ID" value="CAF4855189.1"/>
    <property type="molecule type" value="Genomic_DNA"/>
</dbReference>
<gene>
    <name evidence="1" type="ORF">BYL167_LOCUS38798</name>
    <name evidence="2" type="ORF">GIL414_LOCUS49599</name>
    <name evidence="3" type="ORF">SMN809_LOCUS85022</name>
    <name evidence="4" type="ORF">SMN809_LOCUS86650</name>
</gene>
<sequence>MAKRGPKKDDPGMIFLIPELCCIT</sequence>
<evidence type="ECO:0000313" key="5">
    <source>
        <dbReference type="Proteomes" id="UP000676336"/>
    </source>
</evidence>
<dbReference type="Proteomes" id="UP000676336">
    <property type="component" value="Unassembled WGS sequence"/>
</dbReference>
<organism evidence="3 5">
    <name type="scientific">Rotaria magnacalcarata</name>
    <dbReference type="NCBI Taxonomy" id="392030"/>
    <lineage>
        <taxon>Eukaryota</taxon>
        <taxon>Metazoa</taxon>
        <taxon>Spiralia</taxon>
        <taxon>Gnathifera</taxon>
        <taxon>Rotifera</taxon>
        <taxon>Eurotatoria</taxon>
        <taxon>Bdelloidea</taxon>
        <taxon>Philodinida</taxon>
        <taxon>Philodinidae</taxon>
        <taxon>Rotaria</taxon>
    </lineage>
</organism>
<comment type="caution">
    <text evidence="3">The sequence shown here is derived from an EMBL/GenBank/DDBJ whole genome shotgun (WGS) entry which is preliminary data.</text>
</comment>
<evidence type="ECO:0000313" key="4">
    <source>
        <dbReference type="EMBL" id="CAF5229730.1"/>
    </source>
</evidence>
<dbReference type="EMBL" id="CAJOBH010091651">
    <property type="protein sequence ID" value="CAF4568211.1"/>
    <property type="molecule type" value="Genomic_DNA"/>
</dbReference>
<accession>A0A8S3K4I6</accession>